<dbReference type="Pfam" id="PF13508">
    <property type="entry name" value="Acetyltransf_7"/>
    <property type="match status" value="1"/>
</dbReference>
<protein>
    <submittedName>
        <fullName evidence="2">N-acetyltransferase</fullName>
    </submittedName>
</protein>
<gene>
    <name evidence="2" type="ORF">EXJ73_16565</name>
</gene>
<dbReference type="PANTHER" id="PTHR43233">
    <property type="entry name" value="FAMILY N-ACETYLTRANSFERASE, PUTATIVE (AFU_ORTHOLOGUE AFUA_6G03350)-RELATED"/>
    <property type="match status" value="1"/>
</dbReference>
<evidence type="ECO:0000313" key="3">
    <source>
        <dbReference type="Proteomes" id="UP001152766"/>
    </source>
</evidence>
<comment type="caution">
    <text evidence="2">The sequence shown here is derived from an EMBL/GenBank/DDBJ whole genome shotgun (WGS) entry which is preliminary data.</text>
</comment>
<dbReference type="EMBL" id="SGUG01000026">
    <property type="protein sequence ID" value="MDG0864075.1"/>
    <property type="molecule type" value="Genomic_DNA"/>
</dbReference>
<organism evidence="2 3">
    <name type="scientific">Pelomonas aquatica</name>
    <dbReference type="NCBI Taxonomy" id="431058"/>
    <lineage>
        <taxon>Bacteria</taxon>
        <taxon>Pseudomonadati</taxon>
        <taxon>Pseudomonadota</taxon>
        <taxon>Betaproteobacteria</taxon>
        <taxon>Burkholderiales</taxon>
        <taxon>Sphaerotilaceae</taxon>
        <taxon>Roseateles</taxon>
    </lineage>
</organism>
<dbReference type="Proteomes" id="UP001152766">
    <property type="component" value="Unassembled WGS sequence"/>
</dbReference>
<dbReference type="PANTHER" id="PTHR43233:SF1">
    <property type="entry name" value="FAMILY N-ACETYLTRANSFERASE, PUTATIVE (AFU_ORTHOLOGUE AFUA_6G03350)-RELATED"/>
    <property type="match status" value="1"/>
</dbReference>
<name>A0A9X4R5U8_9BURK</name>
<sequence>MCWRTAASPCTARPRSCAAIRPCRPPTWAAATELDKRGYRLSFAAADIDAVAAHAFLTRAYWCEGIPLALVERAIANSLCIALHAEGAGQVGFARAVTDRTTFAYLCDVYVLEDHRGRGLADWMVQSLLAHPDLQGLRRFMLFTRDAQPLYARHGFQPLATPERGMEVVRPGLYLTASPPTNA</sequence>
<dbReference type="PROSITE" id="PS51186">
    <property type="entry name" value="GNAT"/>
    <property type="match status" value="1"/>
</dbReference>
<dbReference type="GO" id="GO:0016747">
    <property type="term" value="F:acyltransferase activity, transferring groups other than amino-acyl groups"/>
    <property type="evidence" value="ECO:0007669"/>
    <property type="project" value="InterPro"/>
</dbReference>
<dbReference type="CDD" id="cd04301">
    <property type="entry name" value="NAT_SF"/>
    <property type="match status" value="1"/>
</dbReference>
<evidence type="ECO:0000313" key="2">
    <source>
        <dbReference type="EMBL" id="MDG0864075.1"/>
    </source>
</evidence>
<proteinExistence type="predicted"/>
<keyword evidence="3" id="KW-1185">Reference proteome</keyword>
<dbReference type="AlphaFoldDB" id="A0A9X4R5U8"/>
<feature type="domain" description="N-acetyltransferase" evidence="1">
    <location>
        <begin position="18"/>
        <end position="180"/>
    </location>
</feature>
<dbReference type="SUPFAM" id="SSF55729">
    <property type="entry name" value="Acyl-CoA N-acyltransferases (Nat)"/>
    <property type="match status" value="1"/>
</dbReference>
<dbReference type="Gene3D" id="3.40.630.30">
    <property type="match status" value="1"/>
</dbReference>
<evidence type="ECO:0000259" key="1">
    <source>
        <dbReference type="PROSITE" id="PS51186"/>
    </source>
</evidence>
<dbReference type="InterPro" id="IPR000182">
    <property type="entry name" value="GNAT_dom"/>
</dbReference>
<accession>A0A9X4R5U8</accession>
<dbReference type="InterPro" id="IPR053144">
    <property type="entry name" value="Acetyltransferase_Butenolide"/>
</dbReference>
<reference evidence="2" key="1">
    <citation type="submission" date="2019-02" db="EMBL/GenBank/DDBJ databases">
        <title>Draft genome of the type strain Pelomonas aquatica CCUG 52575T.</title>
        <authorList>
            <person name="Gomila M."/>
            <person name="Lalucat J."/>
        </authorList>
    </citation>
    <scope>NUCLEOTIDE SEQUENCE</scope>
    <source>
        <strain evidence="2">CCUG 52575</strain>
    </source>
</reference>
<dbReference type="InterPro" id="IPR016181">
    <property type="entry name" value="Acyl_CoA_acyltransferase"/>
</dbReference>